<keyword evidence="6" id="KW-1185">Reference proteome</keyword>
<evidence type="ECO:0000313" key="5">
    <source>
        <dbReference type="EMBL" id="CEO89095.1"/>
    </source>
</evidence>
<organism evidence="5 6">
    <name type="scientific">Syntrophaceticus schinkii</name>
    <dbReference type="NCBI Taxonomy" id="499207"/>
    <lineage>
        <taxon>Bacteria</taxon>
        <taxon>Bacillati</taxon>
        <taxon>Bacillota</taxon>
        <taxon>Clostridia</taxon>
        <taxon>Thermoanaerobacterales</taxon>
        <taxon>Thermoanaerobacterales Family III. Incertae Sedis</taxon>
        <taxon>Syntrophaceticus</taxon>
    </lineage>
</organism>
<gene>
    <name evidence="5" type="primary">ubiD</name>
    <name evidence="5" type="ORF">SSCH_360034</name>
</gene>
<dbReference type="Pfam" id="PF20695">
    <property type="entry name" value="UbiD_N"/>
    <property type="match status" value="1"/>
</dbReference>
<dbReference type="NCBIfam" id="TIGR03701">
    <property type="entry name" value="mena_SCO4490"/>
    <property type="match status" value="1"/>
</dbReference>
<feature type="domain" description="3-octaprenyl-4-hydroxybenzoate carboxy-lyase-like C-terminal" evidence="4">
    <location>
        <begin position="338"/>
        <end position="461"/>
    </location>
</feature>
<dbReference type="EC" id="4.1.1.-" evidence="5"/>
<comment type="similarity">
    <text evidence="1">Belongs to the UbiD family.</text>
</comment>
<dbReference type="InterPro" id="IPR049381">
    <property type="entry name" value="UbiD-like_C"/>
</dbReference>
<sequence length="502" mass="56285">MLLPKGKLQNCGVDVMAYRDLREFTAVLEKKGLLKRVSAVVDPVLEITEITDRVSKMNGPALLFEKPKGSSYPVLINAFGSFERMALALGVNELDEIGARISELLELQDMPGGLLDKLKILPRLAEVGSWAPKLVKTAPCQEVILHGKEATLDIFPILQCWPGDGGRYITLPVVFTKDPQSGGRNLGMYRLQVFDGKTTGMHWHIHKNGAENYRAHQKLGKRMDVAVSLGGDPATTYASTAPLPHGIDEMLFAGFLRKQAVEMVKCKTVDLEVPAHSEIILEGYVDLDEQRLEGPFGDHTGYYSLADLYPVFHINCITHRRDAIYPATVVGKPPMEDCFLGKATERIFLPLLKMFMPEIVDINLPLEGVFHNCAVVSIKKSYPGQARKIMCAIWGMGQMMFTKMIIVVDDHVNVQDMSEVWWRVYNNTDPKRDLMVVDGPLEVLDHASPLPAYGSKVGIDATKKWAGEGHQREWPDEIIMNEEIKELVTSRWQEYGFKEHDK</sequence>
<dbReference type="InterPro" id="IPR022390">
    <property type="entry name" value="HBDC"/>
</dbReference>
<dbReference type="InterPro" id="IPR049383">
    <property type="entry name" value="UbiD-like_N"/>
</dbReference>
<evidence type="ECO:0000259" key="2">
    <source>
        <dbReference type="Pfam" id="PF01977"/>
    </source>
</evidence>
<dbReference type="Gene3D" id="3.40.1670.10">
    <property type="entry name" value="UbiD C-terminal domain-like"/>
    <property type="match status" value="1"/>
</dbReference>
<proteinExistence type="inferred from homology"/>
<dbReference type="GO" id="GO:0006744">
    <property type="term" value="P:ubiquinone biosynthetic process"/>
    <property type="evidence" value="ECO:0007669"/>
    <property type="project" value="TreeGrafter"/>
</dbReference>
<dbReference type="Pfam" id="PF01977">
    <property type="entry name" value="UbiD"/>
    <property type="match status" value="1"/>
</dbReference>
<dbReference type="PANTHER" id="PTHR30108:SF17">
    <property type="entry name" value="FERULIC ACID DECARBOXYLASE 1"/>
    <property type="match status" value="1"/>
</dbReference>
<dbReference type="Proteomes" id="UP000046155">
    <property type="component" value="Unassembled WGS sequence"/>
</dbReference>
<dbReference type="InterPro" id="IPR002830">
    <property type="entry name" value="UbiD"/>
</dbReference>
<dbReference type="SUPFAM" id="SSF143968">
    <property type="entry name" value="UbiD C-terminal domain-like"/>
    <property type="match status" value="1"/>
</dbReference>
<dbReference type="EMBL" id="CDRZ01000232">
    <property type="protein sequence ID" value="CEO89095.1"/>
    <property type="molecule type" value="Genomic_DNA"/>
</dbReference>
<dbReference type="Gene3D" id="1.20.5.570">
    <property type="entry name" value="Single helix bin"/>
    <property type="match status" value="1"/>
</dbReference>
<reference evidence="6" key="1">
    <citation type="submission" date="2015-01" db="EMBL/GenBank/DDBJ databases">
        <authorList>
            <person name="Manzoor Shahid"/>
            <person name="Zubair Saima"/>
        </authorList>
    </citation>
    <scope>NUCLEOTIDE SEQUENCE [LARGE SCALE GENOMIC DNA]</scope>
    <source>
        <strain evidence="6">Sp3</strain>
    </source>
</reference>
<dbReference type="SUPFAM" id="SSF50475">
    <property type="entry name" value="FMN-binding split barrel"/>
    <property type="match status" value="1"/>
</dbReference>
<evidence type="ECO:0000313" key="6">
    <source>
        <dbReference type="Proteomes" id="UP000046155"/>
    </source>
</evidence>
<dbReference type="PANTHER" id="PTHR30108">
    <property type="entry name" value="3-OCTAPRENYL-4-HYDROXYBENZOATE CARBOXY-LYASE-RELATED"/>
    <property type="match status" value="1"/>
</dbReference>
<evidence type="ECO:0000259" key="3">
    <source>
        <dbReference type="Pfam" id="PF20695"/>
    </source>
</evidence>
<protein>
    <submittedName>
        <fullName evidence="5">3-octaprenyl-4-hydroxybenzoate decarboxylase</fullName>
        <ecNumber evidence="5">4.1.1.-</ecNumber>
    </submittedName>
</protein>
<feature type="domain" description="3-octaprenyl-4-hydroxybenzoate carboxy-lyase-like Rift-related" evidence="2">
    <location>
        <begin position="135"/>
        <end position="333"/>
    </location>
</feature>
<dbReference type="Pfam" id="PF20696">
    <property type="entry name" value="UbiD_C"/>
    <property type="match status" value="1"/>
</dbReference>
<name>A0A0B7MG90_9FIRM</name>
<dbReference type="GO" id="GO:0005829">
    <property type="term" value="C:cytosol"/>
    <property type="evidence" value="ECO:0007669"/>
    <property type="project" value="TreeGrafter"/>
</dbReference>
<dbReference type="AlphaFoldDB" id="A0A0B7MG90"/>
<keyword evidence="5" id="KW-0456">Lyase</keyword>
<dbReference type="FunFam" id="3.40.1670.10:FF:000002">
    <property type="entry name" value="Menaquinone biosynthesis decarboxylase"/>
    <property type="match status" value="1"/>
</dbReference>
<dbReference type="InterPro" id="IPR048304">
    <property type="entry name" value="UbiD_Rift_dom"/>
</dbReference>
<evidence type="ECO:0000259" key="4">
    <source>
        <dbReference type="Pfam" id="PF20696"/>
    </source>
</evidence>
<accession>A0A0B7MG90</accession>
<dbReference type="NCBIfam" id="TIGR00148">
    <property type="entry name" value="UbiD family decarboxylase"/>
    <property type="match status" value="1"/>
</dbReference>
<feature type="domain" description="3-octaprenyl-4-hydroxybenzoate carboxy-lyase-like N-terminal" evidence="3">
    <location>
        <begin position="27"/>
        <end position="100"/>
    </location>
</feature>
<evidence type="ECO:0000256" key="1">
    <source>
        <dbReference type="ARBA" id="ARBA00010021"/>
    </source>
</evidence>
<dbReference type="GO" id="GO:0008694">
    <property type="term" value="F:4-hydroxy-3-polyprenylbenzoate decarboxylase activity"/>
    <property type="evidence" value="ECO:0007669"/>
    <property type="project" value="TreeGrafter"/>
</dbReference>